<evidence type="ECO:0000313" key="7">
    <source>
        <dbReference type="Proteomes" id="UP001146793"/>
    </source>
</evidence>
<feature type="repeat" description="TPR" evidence="3">
    <location>
        <begin position="145"/>
        <end position="178"/>
    </location>
</feature>
<dbReference type="InterPro" id="IPR000210">
    <property type="entry name" value="BTB/POZ_dom"/>
</dbReference>
<evidence type="ECO:0000256" key="1">
    <source>
        <dbReference type="ARBA" id="ARBA00022737"/>
    </source>
</evidence>
<dbReference type="EMBL" id="JANTQA010000010">
    <property type="protein sequence ID" value="KAJ3451407.1"/>
    <property type="molecule type" value="Genomic_DNA"/>
</dbReference>
<dbReference type="InterPro" id="IPR019734">
    <property type="entry name" value="TPR_rpt"/>
</dbReference>
<feature type="region of interest" description="Disordered" evidence="4">
    <location>
        <begin position="281"/>
        <end position="300"/>
    </location>
</feature>
<evidence type="ECO:0000256" key="3">
    <source>
        <dbReference type="PROSITE-ProRule" id="PRU00339"/>
    </source>
</evidence>
<gene>
    <name evidence="6" type="ORF">M0812_05077</name>
</gene>
<evidence type="ECO:0000313" key="6">
    <source>
        <dbReference type="EMBL" id="KAJ3451407.1"/>
    </source>
</evidence>
<comment type="caution">
    <text evidence="6">The sequence shown here is derived from an EMBL/GenBank/DDBJ whole genome shotgun (WGS) entry which is preliminary data.</text>
</comment>
<keyword evidence="2 3" id="KW-0802">TPR repeat</keyword>
<dbReference type="Proteomes" id="UP001146793">
    <property type="component" value="Unassembled WGS sequence"/>
</dbReference>
<dbReference type="SUPFAM" id="SSF52047">
    <property type="entry name" value="RNI-like"/>
    <property type="match status" value="1"/>
</dbReference>
<dbReference type="PROSITE" id="PS50005">
    <property type="entry name" value="TPR"/>
    <property type="match status" value="2"/>
</dbReference>
<dbReference type="Pfam" id="PF00651">
    <property type="entry name" value="BTB"/>
    <property type="match status" value="1"/>
</dbReference>
<protein>
    <submittedName>
        <fullName evidence="6">Protein o-mannosyl-transferase tmtc2</fullName>
    </submittedName>
</protein>
<dbReference type="PANTHER" id="PTHR45586">
    <property type="entry name" value="TPR REPEAT-CONTAINING PROTEIN PA4667"/>
    <property type="match status" value="1"/>
</dbReference>
<sequence length="649" mass="76467">MSFDFTKAKLKRTRQNKKIISFYSFLDLSKRTKIKMFIINWFRSNTSKGLDEYKNKNYEKAQEFFLNALKDDENDGKARFYLARMLYLKKKRNDIAKDHLKIILRHDPSDQAANFMLGDIYYSEGELDEASVYYKQITSDNRIYYQAIFNLGLIDQQQGRLDAAAKRFRKVTKKSPDNTNAYYNLGCIYELKGNTQLAKRYYKLALNTEKGLNDPDLIYNYAMLLSDEGNYNLSYKLLLRGRSLCPEDLDIQKSITFILKRRKKRLKQFELLTRKIELPQKKKKKKNDLQQNKKNSKSTQGYYPEKIGLLDLSEFVLETGKEMDIVLNVIKGSHFCWELRIKLPTQINIEQFQSLCKAFKKNKTIHVLTIRGTKLNSECFYLLKSLLSANNSLFEIHAEWMSGMNLDDIDSIQRVLQKNRSNFGDLKYDISRLLLEQACADQQICGIAVHSDLIKIRCKKNWEEIYYSLENFSKHEIEKFILWIYADLFANSNTISKIFKKLNIKKPGNYTDDINSLLNDNPGRNFFIESVETNYGVHKFFLYARTNWFRMIYHTGRYKPKGVEDPWKLDQSTLKYLVHFLYTESFPKTKNSIANILLIIDQLESFSESFGLTGNTFIKKLDKLKKLVNYNALVSKNKSKRKNVKRRRK</sequence>
<dbReference type="Pfam" id="PF13414">
    <property type="entry name" value="TPR_11"/>
    <property type="match status" value="1"/>
</dbReference>
<feature type="domain" description="BTB" evidence="5">
    <location>
        <begin position="533"/>
        <end position="604"/>
    </location>
</feature>
<dbReference type="Gene3D" id="1.25.40.10">
    <property type="entry name" value="Tetratricopeptide repeat domain"/>
    <property type="match status" value="1"/>
</dbReference>
<dbReference type="SUPFAM" id="SSF54695">
    <property type="entry name" value="POZ domain"/>
    <property type="match status" value="1"/>
</dbReference>
<dbReference type="InterPro" id="IPR011333">
    <property type="entry name" value="SKP1/BTB/POZ_sf"/>
</dbReference>
<feature type="repeat" description="TPR" evidence="3">
    <location>
        <begin position="179"/>
        <end position="212"/>
    </location>
</feature>
<dbReference type="Gene3D" id="3.80.10.10">
    <property type="entry name" value="Ribonuclease Inhibitor"/>
    <property type="match status" value="1"/>
</dbReference>
<dbReference type="InterPro" id="IPR051012">
    <property type="entry name" value="CellSynth/LPSAsmb/PSIAsmb"/>
</dbReference>
<keyword evidence="1" id="KW-0677">Repeat</keyword>
<proteinExistence type="predicted"/>
<dbReference type="InterPro" id="IPR032675">
    <property type="entry name" value="LRR_dom_sf"/>
</dbReference>
<accession>A0AAV8AB93</accession>
<evidence type="ECO:0000259" key="5">
    <source>
        <dbReference type="Pfam" id="PF00651"/>
    </source>
</evidence>
<evidence type="ECO:0000256" key="2">
    <source>
        <dbReference type="ARBA" id="ARBA00022803"/>
    </source>
</evidence>
<organism evidence="6 7">
    <name type="scientific">Anaeramoeba flamelloides</name>
    <dbReference type="NCBI Taxonomy" id="1746091"/>
    <lineage>
        <taxon>Eukaryota</taxon>
        <taxon>Metamonada</taxon>
        <taxon>Anaeramoebidae</taxon>
        <taxon>Anaeramoeba</taxon>
    </lineage>
</organism>
<name>A0AAV8AB93_9EUKA</name>
<evidence type="ECO:0000256" key="4">
    <source>
        <dbReference type="SAM" id="MobiDB-lite"/>
    </source>
</evidence>
<dbReference type="Pfam" id="PF13432">
    <property type="entry name" value="TPR_16"/>
    <property type="match status" value="1"/>
</dbReference>
<dbReference type="SUPFAM" id="SSF48452">
    <property type="entry name" value="TPR-like"/>
    <property type="match status" value="1"/>
</dbReference>
<dbReference type="SMART" id="SM00028">
    <property type="entry name" value="TPR"/>
    <property type="match status" value="6"/>
</dbReference>
<dbReference type="PANTHER" id="PTHR45586:SF1">
    <property type="entry name" value="LIPOPOLYSACCHARIDE ASSEMBLY PROTEIN B"/>
    <property type="match status" value="1"/>
</dbReference>
<reference evidence="6" key="1">
    <citation type="submission" date="2022-08" db="EMBL/GenBank/DDBJ databases">
        <title>Novel sulphate-reducing endosymbionts in the free-living metamonad Anaeramoeba.</title>
        <authorList>
            <person name="Jerlstrom-Hultqvist J."/>
            <person name="Cepicka I."/>
            <person name="Gallot-Lavallee L."/>
            <person name="Salas-Leiva D."/>
            <person name="Curtis B.A."/>
            <person name="Zahonova K."/>
            <person name="Pipaliya S."/>
            <person name="Dacks J."/>
            <person name="Roger A.J."/>
        </authorList>
    </citation>
    <scope>NUCLEOTIDE SEQUENCE</scope>
    <source>
        <strain evidence="6">Busselton2</strain>
    </source>
</reference>
<dbReference type="Gene3D" id="3.30.710.10">
    <property type="entry name" value="Potassium Channel Kv1.1, Chain A"/>
    <property type="match status" value="1"/>
</dbReference>
<dbReference type="InterPro" id="IPR011990">
    <property type="entry name" value="TPR-like_helical_dom_sf"/>
</dbReference>
<dbReference type="AlphaFoldDB" id="A0AAV8AB93"/>